<comment type="caution">
    <text evidence="2">The sequence shown here is derived from an EMBL/GenBank/DDBJ whole genome shotgun (WGS) entry which is preliminary data.</text>
</comment>
<sequence>MSNSAPLSPNELRLDVRFYDHDQPVICQIPNISRDPTFDDIGERMTLEQVLRSDLVDQAIRVALEKMVGRPLPYFRLVDKDRSIYVEPPYTLETLIHGLSSSSPTIGACVSSKYLVARRNESGYDLGDILREQATRQAQHGEREQAPKTSIHWATKQEMDEELARWQAKTELMGKLTQSQTDVVGLERMANQLMSTMKEMKEMHANSEKEMKDKQARWEQEMKDKEVRLEKETEEIRGELRESKARSEMEMEEIRGELQESKARSEAKHARSEKEMKTLKRELWESNRKHARSEGQHARSKRQVEIAWQRNSELKDDVAALTDSNQDMMRVIADSVSPIKATPVIRPRTHSLNFSFSTQDPAALDRIRLRNLLHRAQTHLGLITGLSESRWDASVNWRRAFANFATPELRRSYARRILSEPGMFITGEMRDLLASDMALDLVTDTRSHIRRSGDMAAHEQIEHDQYRGTIARHRVEAEKRGLIVLLGIVISEDGSSPSPLPPPTVCQTKSSSSSTSTTRIQRIWSIKEREHSTFEGTKEMGTEVTCMKDEMERLNEHWQWGPKADVWEAGLLREWQEKKDEGVWSDAEWERAKAQLKLLKVVMMGTDAEAKAILEAAETETEVVDGEPKEVNNSESEEVESDTEEDSETESEEEESEIEEVNGLETALEEEMEDVKGQLEELQDMQATLETGLAEAQTKQEEVNRVQDMHIRNLQREVAALVEQNQDLMAVIANSFSGQDSAALDRIRLRHLVDRAQTHIGLIAGVAEQSQPNDASRNWRRAFAGLKTPELRRAHARTLLSGSDALKDLLASDGAIDLVTGSGSGLFAF</sequence>
<accession>A0A8H5GVW9</accession>
<reference evidence="2 3" key="1">
    <citation type="journal article" date="2020" name="ISME J.">
        <title>Uncovering the hidden diversity of litter-decomposition mechanisms in mushroom-forming fungi.</title>
        <authorList>
            <person name="Floudas D."/>
            <person name="Bentzer J."/>
            <person name="Ahren D."/>
            <person name="Johansson T."/>
            <person name="Persson P."/>
            <person name="Tunlid A."/>
        </authorList>
    </citation>
    <scope>NUCLEOTIDE SEQUENCE [LARGE SCALE GENOMIC DNA]</scope>
    <source>
        <strain evidence="2 3">CBS 661.87</strain>
    </source>
</reference>
<feature type="compositionally biased region" description="Acidic residues" evidence="1">
    <location>
        <begin position="635"/>
        <end position="662"/>
    </location>
</feature>
<feature type="region of interest" description="Disordered" evidence="1">
    <location>
        <begin position="495"/>
        <end position="519"/>
    </location>
</feature>
<evidence type="ECO:0000313" key="3">
    <source>
        <dbReference type="Proteomes" id="UP000565441"/>
    </source>
</evidence>
<feature type="region of interest" description="Disordered" evidence="1">
    <location>
        <begin position="256"/>
        <end position="276"/>
    </location>
</feature>
<name>A0A8H5GVW9_9AGAR</name>
<evidence type="ECO:0000313" key="2">
    <source>
        <dbReference type="EMBL" id="KAF5372028.1"/>
    </source>
</evidence>
<feature type="region of interest" description="Disordered" evidence="1">
    <location>
        <begin position="618"/>
        <end position="662"/>
    </location>
</feature>
<dbReference type="OrthoDB" id="2882961at2759"/>
<dbReference type="Proteomes" id="UP000565441">
    <property type="component" value="Unassembled WGS sequence"/>
</dbReference>
<evidence type="ECO:0000256" key="1">
    <source>
        <dbReference type="SAM" id="MobiDB-lite"/>
    </source>
</evidence>
<organism evidence="2 3">
    <name type="scientific">Tricholomella constricta</name>
    <dbReference type="NCBI Taxonomy" id="117010"/>
    <lineage>
        <taxon>Eukaryota</taxon>
        <taxon>Fungi</taxon>
        <taxon>Dikarya</taxon>
        <taxon>Basidiomycota</taxon>
        <taxon>Agaricomycotina</taxon>
        <taxon>Agaricomycetes</taxon>
        <taxon>Agaricomycetidae</taxon>
        <taxon>Agaricales</taxon>
        <taxon>Tricholomatineae</taxon>
        <taxon>Lyophyllaceae</taxon>
        <taxon>Tricholomella</taxon>
    </lineage>
</organism>
<gene>
    <name evidence="2" type="ORF">D9615_008121</name>
</gene>
<protein>
    <submittedName>
        <fullName evidence="2">Uncharacterized protein</fullName>
    </submittedName>
</protein>
<proteinExistence type="predicted"/>
<dbReference type="EMBL" id="JAACJP010000044">
    <property type="protein sequence ID" value="KAF5372028.1"/>
    <property type="molecule type" value="Genomic_DNA"/>
</dbReference>
<keyword evidence="3" id="KW-1185">Reference proteome</keyword>
<dbReference type="AlphaFoldDB" id="A0A8H5GVW9"/>